<evidence type="ECO:0000256" key="1">
    <source>
        <dbReference type="SAM" id="MobiDB-lite"/>
    </source>
</evidence>
<dbReference type="Proteomes" id="UP000515908">
    <property type="component" value="Chromosome 02"/>
</dbReference>
<reference evidence="2 3" key="1">
    <citation type="submission" date="2020-08" db="EMBL/GenBank/DDBJ databases">
        <authorList>
            <person name="Newling K."/>
            <person name="Davey J."/>
            <person name="Forrester S."/>
        </authorList>
    </citation>
    <scope>NUCLEOTIDE SEQUENCE [LARGE SCALE GENOMIC DNA]</scope>
    <source>
        <strain evidence="3">Crithidia deanei Carvalho (ATCC PRA-265)</strain>
    </source>
</reference>
<gene>
    <name evidence="2" type="ORF">ADEAN_000096900</name>
</gene>
<feature type="region of interest" description="Disordered" evidence="1">
    <location>
        <begin position="143"/>
        <end position="172"/>
    </location>
</feature>
<protein>
    <submittedName>
        <fullName evidence="2">Uncharacterized protein</fullName>
    </submittedName>
</protein>
<evidence type="ECO:0000313" key="3">
    <source>
        <dbReference type="Proteomes" id="UP000515908"/>
    </source>
</evidence>
<keyword evidence="3" id="KW-1185">Reference proteome</keyword>
<sequence length="468" mass="53242">MYYATAEVKSKGFFSTSWEKCVVCFDVDRRHLLVSKPVKQVFNLTSGVVQWKRCLKVKSFSLPAKESDLIEDALYQVDFLTEKRPLGKESVALNTIEPSLLCPSTSLKVPLSRFVATNEDFLRDPYYLYELYEGIKDRLTRLSRERDASRPSATTNQPSSLHTIDSPREGGSSESYLLSIRLPEEYQYRRFVYVVQSVLGYDGLMKKPTMGYPPYDPRNLLSYGYVPLKLQRAFANLEKSVFYIFTGGNLLGLNNSNTLQLTHKNIFLCITHDFICVFSVDGKLKRWINLMQLKTFYHNDRCVMPYMCFVADRNMRNVETPSDILFLPSQSPNSPPTFDPSTEVSRVKHIVEELHSGLMEVRRVVQVSAASEETPQAFATNFPKTNHGESLQLLNPRGPPPSVEETVLTAWQERRRAMAASQTENGVPAVPLHVEGGALNHLTRRQLAEINERLREEGNLTYDQAVSA</sequence>
<evidence type="ECO:0000313" key="2">
    <source>
        <dbReference type="EMBL" id="CAD2213526.1"/>
    </source>
</evidence>
<name>A0A7G2C1M7_9TRYP</name>
<dbReference type="VEuPathDB" id="TriTrypDB:ADEAN_000096900"/>
<dbReference type="AlphaFoldDB" id="A0A7G2C1M7"/>
<accession>A0A7G2C1M7</accession>
<proteinExistence type="predicted"/>
<organism evidence="2 3">
    <name type="scientific">Angomonas deanei</name>
    <dbReference type="NCBI Taxonomy" id="59799"/>
    <lineage>
        <taxon>Eukaryota</taxon>
        <taxon>Discoba</taxon>
        <taxon>Euglenozoa</taxon>
        <taxon>Kinetoplastea</taxon>
        <taxon>Metakinetoplastina</taxon>
        <taxon>Trypanosomatida</taxon>
        <taxon>Trypanosomatidae</taxon>
        <taxon>Strigomonadinae</taxon>
        <taxon>Angomonas</taxon>
    </lineage>
</organism>
<feature type="compositionally biased region" description="Polar residues" evidence="1">
    <location>
        <begin position="151"/>
        <end position="163"/>
    </location>
</feature>
<dbReference type="EMBL" id="LR877146">
    <property type="protein sequence ID" value="CAD2213526.1"/>
    <property type="molecule type" value="Genomic_DNA"/>
</dbReference>